<keyword evidence="3" id="KW-1185">Reference proteome</keyword>
<organism evidence="2 3">
    <name type="scientific">Pyrinomonas methylaliphatogenes</name>
    <dbReference type="NCBI Taxonomy" id="454194"/>
    <lineage>
        <taxon>Bacteria</taxon>
        <taxon>Pseudomonadati</taxon>
        <taxon>Acidobacteriota</taxon>
        <taxon>Blastocatellia</taxon>
        <taxon>Blastocatellales</taxon>
        <taxon>Pyrinomonadaceae</taxon>
        <taxon>Pyrinomonas</taxon>
    </lineage>
</organism>
<dbReference type="EMBL" id="CBXV010000008">
    <property type="protein sequence ID" value="CDM66692.1"/>
    <property type="molecule type" value="Genomic_DNA"/>
</dbReference>
<reference evidence="2 3" key="2">
    <citation type="submission" date="2015-01" db="EMBL/GenBank/DDBJ databases">
        <title>Complete genome sequence of Pyrinomonas methylaliphatogenes type strain K22T.</title>
        <authorList>
            <person name="Lee K.C.Y."/>
            <person name="Power J.F."/>
            <person name="Dunfield P.F."/>
            <person name="Morgan X.C."/>
            <person name="Huttenhower C."/>
            <person name="Stott M.B."/>
        </authorList>
    </citation>
    <scope>NUCLEOTIDE SEQUENCE [LARGE SCALE GENOMIC DNA]</scope>
    <source>
        <strain evidence="2 3">K22</strain>
    </source>
</reference>
<feature type="chain" id="PRO_5002111024" description="DUF5666 domain-containing protein" evidence="1">
    <location>
        <begin position="20"/>
        <end position="240"/>
    </location>
</feature>
<dbReference type="RefSeq" id="WP_041978097.1">
    <property type="nucleotide sequence ID" value="NZ_CBXV010000008.1"/>
</dbReference>
<proteinExistence type="predicted"/>
<accession>A0A0B6X130</accession>
<gene>
    <name evidence="2" type="ORF">PYK22_02725</name>
</gene>
<evidence type="ECO:0008006" key="4">
    <source>
        <dbReference type="Google" id="ProtNLM"/>
    </source>
</evidence>
<dbReference type="Proteomes" id="UP000031518">
    <property type="component" value="Unassembled WGS sequence"/>
</dbReference>
<protein>
    <recommendedName>
        <fullName evidence="4">DUF5666 domain-containing protein</fullName>
    </recommendedName>
</protein>
<evidence type="ECO:0000313" key="3">
    <source>
        <dbReference type="Proteomes" id="UP000031518"/>
    </source>
</evidence>
<feature type="signal peptide" evidence="1">
    <location>
        <begin position="1"/>
        <end position="19"/>
    </location>
</feature>
<sequence length="240" mass="24553" precursor="true">MLRTLTLVSILCFAGNTIAQSTQASASAKSTTALQQSRRTIKIASGTRVAAQLQQTLDVRKLRTGDQVVLKTTEDIRSNGEVVAKKGARLIGRVVEVQSNAGGAAESRIKLLFDRLESGTLSVPITATINAITQAEAQPAMAEGRADMSVQSRGAVRASSSNPGLVGGLVGTVSNVAGSATQTVGGVVGGATNVVGRQLNAVRISTGATAEGGTTLSLAGGDLRLEKGTVFHLTIEAKEN</sequence>
<evidence type="ECO:0000256" key="1">
    <source>
        <dbReference type="SAM" id="SignalP"/>
    </source>
</evidence>
<reference evidence="2 3" key="1">
    <citation type="submission" date="2013-12" db="EMBL/GenBank/DDBJ databases">
        <authorList>
            <person name="Stott M."/>
        </authorList>
    </citation>
    <scope>NUCLEOTIDE SEQUENCE [LARGE SCALE GENOMIC DNA]</scope>
    <source>
        <strain evidence="2 3">K22</strain>
    </source>
</reference>
<evidence type="ECO:0000313" key="2">
    <source>
        <dbReference type="EMBL" id="CDM66692.1"/>
    </source>
</evidence>
<dbReference type="AlphaFoldDB" id="A0A0B6X130"/>
<name>A0A0B6X130_9BACT</name>
<keyword evidence="1" id="KW-0732">Signal</keyword>
<dbReference type="STRING" id="454194.PYK22_02725"/>